<accession>A0A2S6HY96</accession>
<dbReference type="OrthoDB" id="156685at2"/>
<proteinExistence type="predicted"/>
<comment type="caution">
    <text evidence="1">The sequence shown here is derived from an EMBL/GenBank/DDBJ whole genome shotgun (WGS) entry which is preliminary data.</text>
</comment>
<dbReference type="RefSeq" id="WP_104433649.1">
    <property type="nucleotide sequence ID" value="NZ_PTJA01000001.1"/>
</dbReference>
<evidence type="ECO:0000313" key="2">
    <source>
        <dbReference type="Proteomes" id="UP000237749"/>
    </source>
</evidence>
<dbReference type="AlphaFoldDB" id="A0A2S6HY96"/>
<organism evidence="1 2">
    <name type="scientific">Lacrimispora xylanisolvens</name>
    <dbReference type="NCBI Taxonomy" id="384636"/>
    <lineage>
        <taxon>Bacteria</taxon>
        <taxon>Bacillati</taxon>
        <taxon>Bacillota</taxon>
        <taxon>Clostridia</taxon>
        <taxon>Lachnospirales</taxon>
        <taxon>Lachnospiraceae</taxon>
        <taxon>Lacrimispora</taxon>
    </lineage>
</organism>
<gene>
    <name evidence="1" type="ORF">BXY41_101200</name>
</gene>
<dbReference type="EMBL" id="PTJA01000001">
    <property type="protein sequence ID" value="PPK83137.1"/>
    <property type="molecule type" value="Genomic_DNA"/>
</dbReference>
<dbReference type="Proteomes" id="UP000237749">
    <property type="component" value="Unassembled WGS sequence"/>
</dbReference>
<evidence type="ECO:0000313" key="1">
    <source>
        <dbReference type="EMBL" id="PPK83137.1"/>
    </source>
</evidence>
<protein>
    <submittedName>
        <fullName evidence="1">Uncharacterized protein</fullName>
    </submittedName>
</protein>
<dbReference type="Pfam" id="PF21820">
    <property type="entry name" value="DUF6886"/>
    <property type="match status" value="1"/>
</dbReference>
<sequence>MRLFHVSEDGNIDIFNPRIPKREDLDKSVGLVWAIDEKHLPNFLTPRDCPRVTYYADEHTSKHDKEVFFTSPEIQHVVIIESKWFGTMKNTHLYLYEFAPEGFEVQDEIAGYYISRVAQKPIEKYIVNDLFEALLKRNVELRIIKNLWGISDKIKTTTLNWSICRMGYAQPRL</sequence>
<dbReference type="InterPro" id="IPR049253">
    <property type="entry name" value="DUF6886"/>
</dbReference>
<name>A0A2S6HY96_9FIRM</name>
<keyword evidence="2" id="KW-1185">Reference proteome</keyword>
<reference evidence="1 2" key="1">
    <citation type="submission" date="2018-02" db="EMBL/GenBank/DDBJ databases">
        <title>Genomic Encyclopedia of Archaeal and Bacterial Type Strains, Phase II (KMG-II): from individual species to whole genera.</title>
        <authorList>
            <person name="Goeker M."/>
        </authorList>
    </citation>
    <scope>NUCLEOTIDE SEQUENCE [LARGE SCALE GENOMIC DNA]</scope>
    <source>
        <strain evidence="1 2">DSM 3808</strain>
    </source>
</reference>